<feature type="transmembrane region" description="Helical" evidence="1">
    <location>
        <begin position="31"/>
        <end position="52"/>
    </location>
</feature>
<dbReference type="InterPro" id="IPR054120">
    <property type="entry name" value="PBPA_dimer"/>
</dbReference>
<dbReference type="Pfam" id="PF21922">
    <property type="entry name" value="PBP_dimer_2"/>
    <property type="match status" value="1"/>
</dbReference>
<dbReference type="Gene3D" id="3.90.1310.10">
    <property type="entry name" value="Penicillin-binding protein 2a (Domain 2)"/>
    <property type="match status" value="1"/>
</dbReference>
<organism evidence="4 5">
    <name type="scientific">[Clostridium] aminophilum</name>
    <dbReference type="NCBI Taxonomy" id="1526"/>
    <lineage>
        <taxon>Bacteria</taxon>
        <taxon>Bacillati</taxon>
        <taxon>Bacillota</taxon>
        <taxon>Clostridia</taxon>
        <taxon>Lachnospirales</taxon>
        <taxon>Lachnospiraceae</taxon>
    </lineage>
</organism>
<keyword evidence="1" id="KW-0472">Membrane</keyword>
<dbReference type="GO" id="GO:0051301">
    <property type="term" value="P:cell division"/>
    <property type="evidence" value="ECO:0007669"/>
    <property type="project" value="UniProtKB-KW"/>
</dbReference>
<dbReference type="InterPro" id="IPR001460">
    <property type="entry name" value="PCN-bd_Tpept"/>
</dbReference>
<gene>
    <name evidence="4" type="ORF">SAMN04487771_100248</name>
</gene>
<keyword evidence="1" id="KW-1133">Transmembrane helix</keyword>
<sequence length="499" mass="54029">MKIFDYFRNPRGKKESAAERKYRERSEAGRNIMTVTCFFGVLFLGLIGYYGYFLQVTSQEMIGSSYNARLDAFADRVTRGPIKSIDGQVLAETKTVSGTDTRYYPYEYLYTHSVGYSGKNGRTGLESLGNFYLLSSHVNLLERAFNELSGKKNPGDTLVTTLDSRIQSTASDALGKHRGAVIAMEPDTGRILTMVSQPNFNANEVDARWSELTTDSNRAVLVNRATQGLYPPGSTFKILTLLEYIREHPGDWQNFTFDCSGSYKSNGYTLKCYHGEKHGHQTLLQAFANSCNGAFASIGEGLDTGRFRELAETCGFNGSLPYDLAYSKNTFALASDSGVWEKAQTAIGQGKTQITPLLNLMVTAAIANGGTMMKPYLADHVEAATGQTVKKFLPSSAGSIMSAAEAEALTTYMRSVVTDGTGSAFSDASYQAAGKTGSAETGVGDNSHAWFVGFAPVDDPKIAVCVIAEDGGSGGSVAAPIARKVMDEYFKDYPVTGKK</sequence>
<dbReference type="STRING" id="1526.SAMN02910262_00665"/>
<dbReference type="Pfam" id="PF00905">
    <property type="entry name" value="Transpeptidase"/>
    <property type="match status" value="1"/>
</dbReference>
<dbReference type="PANTHER" id="PTHR30627">
    <property type="entry name" value="PEPTIDOGLYCAN D,D-TRANSPEPTIDASE"/>
    <property type="match status" value="1"/>
</dbReference>
<evidence type="ECO:0000313" key="5">
    <source>
        <dbReference type="Proteomes" id="UP000199820"/>
    </source>
</evidence>
<dbReference type="InterPro" id="IPR050515">
    <property type="entry name" value="Beta-lactam/transpept"/>
</dbReference>
<feature type="domain" description="Penicillin binding protein A dimerisation" evidence="3">
    <location>
        <begin position="79"/>
        <end position="156"/>
    </location>
</feature>
<proteinExistence type="predicted"/>
<dbReference type="GO" id="GO:0071972">
    <property type="term" value="F:peptidoglycan L,D-transpeptidase activity"/>
    <property type="evidence" value="ECO:0007669"/>
    <property type="project" value="TreeGrafter"/>
</dbReference>
<dbReference type="GO" id="GO:0071555">
    <property type="term" value="P:cell wall organization"/>
    <property type="evidence" value="ECO:0007669"/>
    <property type="project" value="TreeGrafter"/>
</dbReference>
<dbReference type="AlphaFoldDB" id="A0A1I0AKD4"/>
<protein>
    <submittedName>
        <fullName evidence="4">Cell division protein FtsI/penicillin-binding protein 2</fullName>
    </submittedName>
</protein>
<dbReference type="EMBL" id="FOIL01000002">
    <property type="protein sequence ID" value="SES94150.1"/>
    <property type="molecule type" value="Genomic_DNA"/>
</dbReference>
<dbReference type="GO" id="GO:0008658">
    <property type="term" value="F:penicillin binding"/>
    <property type="evidence" value="ECO:0007669"/>
    <property type="project" value="InterPro"/>
</dbReference>
<evidence type="ECO:0000256" key="1">
    <source>
        <dbReference type="SAM" id="Phobius"/>
    </source>
</evidence>
<feature type="domain" description="Penicillin-binding protein transpeptidase" evidence="2">
    <location>
        <begin position="179"/>
        <end position="487"/>
    </location>
</feature>
<dbReference type="RefSeq" id="WP_242870253.1">
    <property type="nucleotide sequence ID" value="NZ_FOIL01000002.1"/>
</dbReference>
<dbReference type="PANTHER" id="PTHR30627:SF24">
    <property type="entry name" value="PENICILLIN-BINDING PROTEIN 4B"/>
    <property type="match status" value="1"/>
</dbReference>
<dbReference type="SUPFAM" id="SSF56601">
    <property type="entry name" value="beta-lactamase/transpeptidase-like"/>
    <property type="match status" value="1"/>
</dbReference>
<dbReference type="Proteomes" id="UP000199820">
    <property type="component" value="Unassembled WGS sequence"/>
</dbReference>
<keyword evidence="4" id="KW-0131">Cell cycle</keyword>
<reference evidence="5" key="1">
    <citation type="submission" date="2016-10" db="EMBL/GenBank/DDBJ databases">
        <authorList>
            <person name="Varghese N."/>
            <person name="Submissions S."/>
        </authorList>
    </citation>
    <scope>NUCLEOTIDE SEQUENCE [LARGE SCALE GENOMIC DNA]</scope>
    <source>
        <strain evidence="5">KH1P1</strain>
    </source>
</reference>
<evidence type="ECO:0000313" key="4">
    <source>
        <dbReference type="EMBL" id="SES94150.1"/>
    </source>
</evidence>
<evidence type="ECO:0000259" key="2">
    <source>
        <dbReference type="Pfam" id="PF00905"/>
    </source>
</evidence>
<dbReference type="InterPro" id="IPR012338">
    <property type="entry name" value="Beta-lactam/transpept-like"/>
</dbReference>
<accession>A0A1I0AKD4</accession>
<dbReference type="Gene3D" id="3.40.710.10">
    <property type="entry name" value="DD-peptidase/beta-lactamase superfamily"/>
    <property type="match status" value="1"/>
</dbReference>
<keyword evidence="1" id="KW-0812">Transmembrane</keyword>
<dbReference type="GO" id="GO:0005886">
    <property type="term" value="C:plasma membrane"/>
    <property type="evidence" value="ECO:0007669"/>
    <property type="project" value="TreeGrafter"/>
</dbReference>
<dbReference type="eggNOG" id="COG0768">
    <property type="taxonomic scope" value="Bacteria"/>
</dbReference>
<evidence type="ECO:0000259" key="3">
    <source>
        <dbReference type="Pfam" id="PF21922"/>
    </source>
</evidence>
<keyword evidence="5" id="KW-1185">Reference proteome</keyword>
<keyword evidence="4" id="KW-0132">Cell division</keyword>
<name>A0A1I0AKD4_9FIRM</name>